<dbReference type="RefSeq" id="WP_426043221.1">
    <property type="nucleotide sequence ID" value="NZ_CP187658.1"/>
</dbReference>
<dbReference type="Pfam" id="PF01381">
    <property type="entry name" value="HTH_3"/>
    <property type="match status" value="1"/>
</dbReference>
<evidence type="ECO:0000313" key="3">
    <source>
        <dbReference type="Proteomes" id="UP001182042"/>
    </source>
</evidence>
<proteinExistence type="predicted"/>
<dbReference type="Proteomes" id="UP001182042">
    <property type="component" value="Unassembled WGS sequence"/>
</dbReference>
<name>A0AAE4BA23_BACPU</name>
<protein>
    <submittedName>
        <fullName evidence="2">Helix-turn-helix transcriptional regulator</fullName>
    </submittedName>
</protein>
<comment type="caution">
    <text evidence="2">The sequence shown here is derived from an EMBL/GenBank/DDBJ whole genome shotgun (WGS) entry which is preliminary data.</text>
</comment>
<dbReference type="CDD" id="cd00093">
    <property type="entry name" value="HTH_XRE"/>
    <property type="match status" value="1"/>
</dbReference>
<organism evidence="2 3">
    <name type="scientific">Bacillus pumilus</name>
    <name type="common">Bacillus mesentericus</name>
    <dbReference type="NCBI Taxonomy" id="1408"/>
    <lineage>
        <taxon>Bacteria</taxon>
        <taxon>Bacillati</taxon>
        <taxon>Bacillota</taxon>
        <taxon>Bacilli</taxon>
        <taxon>Bacillales</taxon>
        <taxon>Bacillaceae</taxon>
        <taxon>Bacillus</taxon>
    </lineage>
</organism>
<dbReference type="PROSITE" id="PS50943">
    <property type="entry name" value="HTH_CROC1"/>
    <property type="match status" value="1"/>
</dbReference>
<dbReference type="GO" id="GO:0003677">
    <property type="term" value="F:DNA binding"/>
    <property type="evidence" value="ECO:0007669"/>
    <property type="project" value="InterPro"/>
</dbReference>
<evidence type="ECO:0000259" key="1">
    <source>
        <dbReference type="PROSITE" id="PS50943"/>
    </source>
</evidence>
<gene>
    <name evidence="2" type="ORF">FO508_10465</name>
</gene>
<accession>A0AAE4BA23</accession>
<sequence>MTMESARLCGIISFVKHASFCFAEVFISQYSVVDCRIKELCYNRGYSLTQLAEMVGISKTQLSDYISLRNIPNVEMAYSLARCLDCPVEALYNWRPLSGSNTEG</sequence>
<reference evidence="2" key="1">
    <citation type="submission" date="2019-07" db="EMBL/GenBank/DDBJ databases">
        <title>Phylogenomic Reclassification of ATCC Bacillus Strains and Various Taxa within the Genus Bacillus.</title>
        <authorList>
            <person name="Riojas M.A."/>
            <person name="Frank A.M."/>
            <person name="Fenn S.L."/>
            <person name="King S."/>
            <person name="Brower S."/>
            <person name="Hazbon M.H."/>
        </authorList>
    </citation>
    <scope>NUCLEOTIDE SEQUENCE</scope>
    <source>
        <strain evidence="2">ATCC 27142</strain>
    </source>
</reference>
<dbReference type="InterPro" id="IPR010982">
    <property type="entry name" value="Lambda_DNA-bd_dom_sf"/>
</dbReference>
<dbReference type="Gene3D" id="1.10.260.40">
    <property type="entry name" value="lambda repressor-like DNA-binding domains"/>
    <property type="match status" value="1"/>
</dbReference>
<feature type="domain" description="HTH cro/C1-type" evidence="1">
    <location>
        <begin position="37"/>
        <end position="91"/>
    </location>
</feature>
<dbReference type="EMBL" id="VKQA01000002">
    <property type="protein sequence ID" value="MDR4250764.1"/>
    <property type="molecule type" value="Genomic_DNA"/>
</dbReference>
<evidence type="ECO:0000313" key="2">
    <source>
        <dbReference type="EMBL" id="MDR4250764.1"/>
    </source>
</evidence>
<dbReference type="InterPro" id="IPR001387">
    <property type="entry name" value="Cro/C1-type_HTH"/>
</dbReference>
<dbReference type="SUPFAM" id="SSF47413">
    <property type="entry name" value="lambda repressor-like DNA-binding domains"/>
    <property type="match status" value="1"/>
</dbReference>
<dbReference type="SMART" id="SM00530">
    <property type="entry name" value="HTH_XRE"/>
    <property type="match status" value="1"/>
</dbReference>
<dbReference type="AlphaFoldDB" id="A0AAE4BA23"/>